<sequence>MIRIGEVIAIIDAQSSNAADPYFSFLDIANKKGRFEQISSDEIKAYVITDQKIYGSPISSLTLLKRAEQSQYDRK</sequence>
<dbReference type="NCBIfam" id="NF046065">
    <property type="entry name" value="MtxRegRemB"/>
    <property type="match status" value="1"/>
</dbReference>
<dbReference type="STRING" id="46223.SAMN05421852_101428"/>
<evidence type="ECO:0008006" key="3">
    <source>
        <dbReference type="Google" id="ProtNLM"/>
    </source>
</evidence>
<gene>
    <name evidence="1" type="ORF">SAMN05421852_101428</name>
</gene>
<protein>
    <recommendedName>
        <fullName evidence="3">DUF370 domain-containing protein</fullName>
    </recommendedName>
</protein>
<evidence type="ECO:0000313" key="2">
    <source>
        <dbReference type="Proteomes" id="UP000199545"/>
    </source>
</evidence>
<accession>A0A1I3KEM1</accession>
<keyword evidence="2" id="KW-1185">Reference proteome</keyword>
<organism evidence="1 2">
    <name type="scientific">Thermoflavimicrobium dichotomicum</name>
    <dbReference type="NCBI Taxonomy" id="46223"/>
    <lineage>
        <taxon>Bacteria</taxon>
        <taxon>Bacillati</taxon>
        <taxon>Bacillota</taxon>
        <taxon>Bacilli</taxon>
        <taxon>Bacillales</taxon>
        <taxon>Thermoactinomycetaceae</taxon>
        <taxon>Thermoflavimicrobium</taxon>
    </lineage>
</organism>
<dbReference type="AlphaFoldDB" id="A0A1I3KEM1"/>
<name>A0A1I3KEM1_9BACL</name>
<reference evidence="1 2" key="1">
    <citation type="submission" date="2016-10" db="EMBL/GenBank/DDBJ databases">
        <authorList>
            <person name="de Groot N.N."/>
        </authorList>
    </citation>
    <scope>NUCLEOTIDE SEQUENCE [LARGE SCALE GENOMIC DNA]</scope>
    <source>
        <strain evidence="1 2">DSM 44778</strain>
    </source>
</reference>
<proteinExistence type="predicted"/>
<dbReference type="EMBL" id="FORR01000001">
    <property type="protein sequence ID" value="SFI70903.1"/>
    <property type="molecule type" value="Genomic_DNA"/>
</dbReference>
<evidence type="ECO:0000313" key="1">
    <source>
        <dbReference type="EMBL" id="SFI70903.1"/>
    </source>
</evidence>
<dbReference type="Proteomes" id="UP000199545">
    <property type="component" value="Unassembled WGS sequence"/>
</dbReference>